<dbReference type="EMBL" id="JAZHXJ010001984">
    <property type="protein sequence ID" value="KAL1842141.1"/>
    <property type="molecule type" value="Genomic_DNA"/>
</dbReference>
<reference evidence="2 3" key="1">
    <citation type="journal article" date="2024" name="Commun. Biol.">
        <title>Comparative genomic analysis of thermophilic fungi reveals convergent evolutionary adaptations and gene losses.</title>
        <authorList>
            <person name="Steindorff A.S."/>
            <person name="Aguilar-Pontes M.V."/>
            <person name="Robinson A.J."/>
            <person name="Andreopoulos B."/>
            <person name="LaButti K."/>
            <person name="Kuo A."/>
            <person name="Mondo S."/>
            <person name="Riley R."/>
            <person name="Otillar R."/>
            <person name="Haridas S."/>
            <person name="Lipzen A."/>
            <person name="Grimwood J."/>
            <person name="Schmutz J."/>
            <person name="Clum A."/>
            <person name="Reid I.D."/>
            <person name="Moisan M.C."/>
            <person name="Butler G."/>
            <person name="Nguyen T.T.M."/>
            <person name="Dewar K."/>
            <person name="Conant G."/>
            <person name="Drula E."/>
            <person name="Henrissat B."/>
            <person name="Hansel C."/>
            <person name="Singer S."/>
            <person name="Hutchinson M.I."/>
            <person name="de Vries R.P."/>
            <person name="Natvig D.O."/>
            <person name="Powell A.J."/>
            <person name="Tsang A."/>
            <person name="Grigoriev I.V."/>
        </authorList>
    </citation>
    <scope>NUCLEOTIDE SEQUENCE [LARGE SCALE GENOMIC DNA]</scope>
    <source>
        <strain evidence="2 3">ATCC 24622</strain>
    </source>
</reference>
<gene>
    <name evidence="2" type="ORF">VTK73DRAFT_3192</name>
</gene>
<dbReference type="Proteomes" id="UP001586593">
    <property type="component" value="Unassembled WGS sequence"/>
</dbReference>
<accession>A0ABR3VKX6</accession>
<comment type="caution">
    <text evidence="2">The sequence shown here is derived from an EMBL/GenBank/DDBJ whole genome shotgun (WGS) entry which is preliminary data.</text>
</comment>
<evidence type="ECO:0000313" key="2">
    <source>
        <dbReference type="EMBL" id="KAL1842141.1"/>
    </source>
</evidence>
<evidence type="ECO:0000313" key="3">
    <source>
        <dbReference type="Proteomes" id="UP001586593"/>
    </source>
</evidence>
<name>A0ABR3VKX6_9PEZI</name>
<sequence>MMRSDIGPQHGPGMRSVVRGALVHMAAILPRGTGGTGPPWLRAPVRRYQPYQDGRLALGQAVEQAPLPLPALPGMFTCFSTEQTDLHLLEMACECMPLPALRQRTQTHRLPLPAWTGTLRMPIVPRCSLQSARTGDLGYVEWSAGSFGPPDCKSGGDGRVSYNWGKDSVRVNRGDSAVSLGHGHPSVTLIDANRSCRYMAWAGRPVWGLGSNKTTPCVPYTTSTGLPTLSAPRRTASRQRSDPRQR</sequence>
<evidence type="ECO:0000256" key="1">
    <source>
        <dbReference type="SAM" id="MobiDB-lite"/>
    </source>
</evidence>
<keyword evidence="3" id="KW-1185">Reference proteome</keyword>
<proteinExistence type="predicted"/>
<feature type="region of interest" description="Disordered" evidence="1">
    <location>
        <begin position="220"/>
        <end position="246"/>
    </location>
</feature>
<organism evidence="2 3">
    <name type="scientific">Phialemonium thermophilum</name>
    <dbReference type="NCBI Taxonomy" id="223376"/>
    <lineage>
        <taxon>Eukaryota</taxon>
        <taxon>Fungi</taxon>
        <taxon>Dikarya</taxon>
        <taxon>Ascomycota</taxon>
        <taxon>Pezizomycotina</taxon>
        <taxon>Sordariomycetes</taxon>
        <taxon>Sordariomycetidae</taxon>
        <taxon>Cephalothecales</taxon>
        <taxon>Cephalothecaceae</taxon>
        <taxon>Phialemonium</taxon>
    </lineage>
</organism>
<protein>
    <submittedName>
        <fullName evidence="2">Uncharacterized protein</fullName>
    </submittedName>
</protein>